<accession>A0A0Q3Q4E3</accession>
<dbReference type="InParanoid" id="A0A0Q3Q4E3"/>
<gene>
    <name evidence="2" type="ORF">BRADI_3g23520v3</name>
</gene>
<keyword evidence="4" id="KW-1185">Reference proteome</keyword>
<keyword evidence="1" id="KW-0472">Membrane</keyword>
<dbReference type="Proteomes" id="UP000008810">
    <property type="component" value="Chromosome 3"/>
</dbReference>
<dbReference type="EMBL" id="CM000882">
    <property type="protein sequence ID" value="KQJ96505.1"/>
    <property type="molecule type" value="Genomic_DNA"/>
</dbReference>
<dbReference type="ExpressionAtlas" id="A0A0Q3Q4E3">
    <property type="expression patterns" value="baseline and differential"/>
</dbReference>
<dbReference type="Gramene" id="KQJ96505">
    <property type="protein sequence ID" value="KQJ96505"/>
    <property type="gene ID" value="BRADI_3g23520v3"/>
</dbReference>
<dbReference type="EnsemblPlants" id="KQJ96505">
    <property type="protein sequence ID" value="KQJ96505"/>
    <property type="gene ID" value="BRADI_3g23520v3"/>
</dbReference>
<proteinExistence type="predicted"/>
<reference evidence="2" key="2">
    <citation type="submission" date="2017-06" db="EMBL/GenBank/DDBJ databases">
        <title>WGS assembly of Brachypodium distachyon.</title>
        <authorList>
            <consortium name="The International Brachypodium Initiative"/>
            <person name="Lucas S."/>
            <person name="Harmon-Smith M."/>
            <person name="Lail K."/>
            <person name="Tice H."/>
            <person name="Grimwood J."/>
            <person name="Bruce D."/>
            <person name="Barry K."/>
            <person name="Shu S."/>
            <person name="Lindquist E."/>
            <person name="Wang M."/>
            <person name="Pitluck S."/>
            <person name="Vogel J.P."/>
            <person name="Garvin D.F."/>
            <person name="Mockler T.C."/>
            <person name="Schmutz J."/>
            <person name="Rokhsar D."/>
            <person name="Bevan M.W."/>
        </authorList>
    </citation>
    <scope>NUCLEOTIDE SEQUENCE</scope>
    <source>
        <strain evidence="2">Bd21</strain>
    </source>
</reference>
<organism evidence="2">
    <name type="scientific">Brachypodium distachyon</name>
    <name type="common">Purple false brome</name>
    <name type="synonym">Trachynia distachya</name>
    <dbReference type="NCBI Taxonomy" id="15368"/>
    <lineage>
        <taxon>Eukaryota</taxon>
        <taxon>Viridiplantae</taxon>
        <taxon>Streptophyta</taxon>
        <taxon>Embryophyta</taxon>
        <taxon>Tracheophyta</taxon>
        <taxon>Spermatophyta</taxon>
        <taxon>Magnoliopsida</taxon>
        <taxon>Liliopsida</taxon>
        <taxon>Poales</taxon>
        <taxon>Poaceae</taxon>
        <taxon>BOP clade</taxon>
        <taxon>Pooideae</taxon>
        <taxon>Stipodae</taxon>
        <taxon>Brachypodieae</taxon>
        <taxon>Brachypodium</taxon>
    </lineage>
</organism>
<name>A0A0Q3Q4E3_BRADI</name>
<evidence type="ECO:0000256" key="1">
    <source>
        <dbReference type="SAM" id="Phobius"/>
    </source>
</evidence>
<evidence type="ECO:0000313" key="3">
    <source>
        <dbReference type="EnsemblPlants" id="KQJ96505"/>
    </source>
</evidence>
<evidence type="ECO:0000313" key="2">
    <source>
        <dbReference type="EMBL" id="KQJ96505.1"/>
    </source>
</evidence>
<reference evidence="3" key="3">
    <citation type="submission" date="2018-08" db="UniProtKB">
        <authorList>
            <consortium name="EnsemblPlants"/>
        </authorList>
    </citation>
    <scope>IDENTIFICATION</scope>
    <source>
        <strain evidence="3">cv. Bd21</strain>
    </source>
</reference>
<protein>
    <submittedName>
        <fullName evidence="2 3">Uncharacterized protein</fullName>
    </submittedName>
</protein>
<feature type="transmembrane region" description="Helical" evidence="1">
    <location>
        <begin position="77"/>
        <end position="99"/>
    </location>
</feature>
<feature type="transmembrane region" description="Helical" evidence="1">
    <location>
        <begin position="119"/>
        <end position="143"/>
    </location>
</feature>
<evidence type="ECO:0000313" key="4">
    <source>
        <dbReference type="Proteomes" id="UP000008810"/>
    </source>
</evidence>
<keyword evidence="1" id="KW-0812">Transmembrane</keyword>
<dbReference type="STRING" id="15368.A0A0Q3Q4E3"/>
<keyword evidence="1" id="KW-1133">Transmembrane helix</keyword>
<reference evidence="2 3" key="1">
    <citation type="journal article" date="2010" name="Nature">
        <title>Genome sequencing and analysis of the model grass Brachypodium distachyon.</title>
        <authorList>
            <consortium name="International Brachypodium Initiative"/>
        </authorList>
    </citation>
    <scope>NUCLEOTIDE SEQUENCE [LARGE SCALE GENOMIC DNA]</scope>
    <source>
        <strain evidence="2 3">Bd21</strain>
    </source>
</reference>
<dbReference type="OrthoDB" id="2959108at2759"/>
<dbReference type="AlphaFoldDB" id="A0A0Q3Q4E3"/>
<sequence length="156" mass="17906">MSYDVGWNARSGCPEIQFLGVIFFRWGNTFSQVATYRCWLGSNFEATCHEMNLQPLTLLPWNKGSEFSHVIKEAKNLGLALVIPLLGWSGGSVSTVRIAKFNIIVCKYYTFPSHLNIRYSYTLLFFARIYNTLLFMTSLEGLFHTRFRCFSFLGQG</sequence>